<proteinExistence type="predicted"/>
<feature type="region of interest" description="Disordered" evidence="1">
    <location>
        <begin position="1"/>
        <end position="36"/>
    </location>
</feature>
<accession>A0ABT8ATW4</accession>
<protein>
    <submittedName>
        <fullName evidence="2">Uncharacterized protein</fullName>
    </submittedName>
</protein>
<dbReference type="Proteomes" id="UP001244297">
    <property type="component" value="Unassembled WGS sequence"/>
</dbReference>
<dbReference type="EMBL" id="JAUFPT010000066">
    <property type="protein sequence ID" value="MDN3573040.1"/>
    <property type="molecule type" value="Genomic_DNA"/>
</dbReference>
<name>A0ABT8ATW4_9HYPH</name>
<reference evidence="3" key="1">
    <citation type="journal article" date="2019" name="Int. J. Syst. Evol. Microbiol.">
        <title>The Global Catalogue of Microorganisms (GCM) 10K type strain sequencing project: providing services to taxonomists for standard genome sequencing and annotation.</title>
        <authorList>
            <consortium name="The Broad Institute Genomics Platform"/>
            <consortium name="The Broad Institute Genome Sequencing Center for Infectious Disease"/>
            <person name="Wu L."/>
            <person name="Ma J."/>
        </authorList>
    </citation>
    <scope>NUCLEOTIDE SEQUENCE [LARGE SCALE GENOMIC DNA]</scope>
    <source>
        <strain evidence="3">CECT 7806</strain>
    </source>
</reference>
<evidence type="ECO:0000313" key="3">
    <source>
        <dbReference type="Proteomes" id="UP001244297"/>
    </source>
</evidence>
<keyword evidence="3" id="KW-1185">Reference proteome</keyword>
<evidence type="ECO:0000256" key="1">
    <source>
        <dbReference type="SAM" id="MobiDB-lite"/>
    </source>
</evidence>
<comment type="caution">
    <text evidence="2">The sequence shown here is derived from an EMBL/GenBank/DDBJ whole genome shotgun (WGS) entry which is preliminary data.</text>
</comment>
<evidence type="ECO:0000313" key="2">
    <source>
        <dbReference type="EMBL" id="MDN3573040.1"/>
    </source>
</evidence>
<organism evidence="2 3">
    <name type="scientific">Methylobacterium longum</name>
    <dbReference type="NCBI Taxonomy" id="767694"/>
    <lineage>
        <taxon>Bacteria</taxon>
        <taxon>Pseudomonadati</taxon>
        <taxon>Pseudomonadota</taxon>
        <taxon>Alphaproteobacteria</taxon>
        <taxon>Hyphomicrobiales</taxon>
        <taxon>Methylobacteriaceae</taxon>
        <taxon>Methylobacterium</taxon>
    </lineage>
</organism>
<dbReference type="RefSeq" id="WP_238289656.1">
    <property type="nucleotide sequence ID" value="NZ_BPQS01000016.1"/>
</dbReference>
<gene>
    <name evidence="2" type="ORF">QWZ18_20725</name>
</gene>
<sequence>MPHRGRGRAAQDGADVAERGAAPTGTARGDGASAAIDRDRCRMRRIRSGAGAAYRASGRGVAGLSRLCRVMSAQARTGSSSHFTSMRASSRPKVTCAPVVCGAGQQRRVAGAGADSDPVDALRDALRPAGTEAAGPVRLTGAAAKPALNRAVRPR</sequence>